<accession>N6UWT7</accession>
<dbReference type="AlphaFoldDB" id="N6UWT7"/>
<dbReference type="Proteomes" id="UP000012429">
    <property type="component" value="Unassembled WGS sequence"/>
</dbReference>
<gene>
    <name evidence="1" type="ORF">RHSP_55231</name>
</gene>
<organism evidence="1 2">
    <name type="scientific">Rhizobium freirei PRF 81</name>
    <dbReference type="NCBI Taxonomy" id="363754"/>
    <lineage>
        <taxon>Bacteria</taxon>
        <taxon>Pseudomonadati</taxon>
        <taxon>Pseudomonadota</taxon>
        <taxon>Alphaproteobacteria</taxon>
        <taxon>Hyphomicrobiales</taxon>
        <taxon>Rhizobiaceae</taxon>
        <taxon>Rhizobium/Agrobacterium group</taxon>
        <taxon>Rhizobium</taxon>
    </lineage>
</organism>
<dbReference type="Pfam" id="PF06821">
    <property type="entry name" value="Ser_hydrolase"/>
    <property type="match status" value="1"/>
</dbReference>
<keyword evidence="2" id="KW-1185">Reference proteome</keyword>
<dbReference type="PATRIC" id="fig|363754.4.peg.5284"/>
<dbReference type="Gene3D" id="3.40.50.1820">
    <property type="entry name" value="alpha/beta hydrolase"/>
    <property type="match status" value="1"/>
</dbReference>
<proteinExistence type="predicted"/>
<dbReference type="EMBL" id="AQHN01000084">
    <property type="protein sequence ID" value="ENN85211.1"/>
    <property type="molecule type" value="Genomic_DNA"/>
</dbReference>
<dbReference type="InterPro" id="IPR029058">
    <property type="entry name" value="AB_hydrolase_fold"/>
</dbReference>
<evidence type="ECO:0000313" key="1">
    <source>
        <dbReference type="EMBL" id="ENN85211.1"/>
    </source>
</evidence>
<evidence type="ECO:0000313" key="2">
    <source>
        <dbReference type="Proteomes" id="UP000012429"/>
    </source>
</evidence>
<protein>
    <submittedName>
        <fullName evidence="1">Uncharacterized protein</fullName>
    </submittedName>
</protein>
<dbReference type="GO" id="GO:0016787">
    <property type="term" value="F:hydrolase activity"/>
    <property type="evidence" value="ECO:0007669"/>
    <property type="project" value="InterPro"/>
</dbReference>
<name>N6UWT7_9HYPH</name>
<dbReference type="STRING" id="363754.RHSP_55231"/>
<reference evidence="1 2" key="1">
    <citation type="journal article" date="2012" name="BMC Genomics">
        <title>Genomic basis of broad host range and environmental adaptability of Rhizobium tropici CIAT 899 and Rhizobium sp. PRF 81 which are used in inoculants for common bean (Phaseolus vulgaris L.).</title>
        <authorList>
            <person name="Ormeno-Orrillo E."/>
            <person name="Menna P."/>
            <person name="Almeida L.G."/>
            <person name="Ollero F.J."/>
            <person name="Nicolas M.F."/>
            <person name="Pains Rodrigues E."/>
            <person name="Shigueyoshi Nakatani A."/>
            <person name="Silva Batista J.S."/>
            <person name="Oliveira Chueire L.M."/>
            <person name="Souza R.C."/>
            <person name="Ribeiro Vasconcelos A.T."/>
            <person name="Megias M."/>
            <person name="Hungria M."/>
            <person name="Martinez-Romero E."/>
        </authorList>
    </citation>
    <scope>NUCLEOTIDE SEQUENCE [LARGE SCALE GENOMIC DNA]</scope>
    <source>
        <strain evidence="1 2">PRF 81</strain>
    </source>
</reference>
<sequence length="209" mass="22888">MLRLAGLAEIGCEDIMSRVLIVPGLFGSGDGHWQRYWLQDQPDVRLVEQADWDFPNLDRWMENLEAALEDAGEAYLVAHSLGCLLAAKLAGRPAARRVKGALLVAPCDIPVTERLHAGHLSFGTMPTEALPFPSITVGSLNDIYMTLDRLTMFGRLWNSDVRNIGLAGHINIASGFGRWPSGYGFLEALKVRARHRRPQGISATVAASV</sequence>
<dbReference type="SUPFAM" id="SSF53474">
    <property type="entry name" value="alpha/beta-Hydrolases"/>
    <property type="match status" value="1"/>
</dbReference>
<comment type="caution">
    <text evidence="1">The sequence shown here is derived from an EMBL/GenBank/DDBJ whole genome shotgun (WGS) entry which is preliminary data.</text>
</comment>
<dbReference type="InterPro" id="IPR010662">
    <property type="entry name" value="RBBP9/YdeN"/>
</dbReference>